<sequence length="208" mass="24691">MPPRTEEHSHKIVVSRARNYDKWISNLSAAHKGLPSYERTPEHRAKLSEIARQNMIDPKIQQRVSEGLKHMWQDPDKRESRLNSSARRKADRTHSEYMKAAWETNPEKYAGMFLSPNRLEQKVAKSIDELGWRFVGDGQIWIVGKNPDFIWDKGHKVLEVFGDYWHRNDDSQERINHFVKYNWPCLVVWEHEINDNLENVVSRIRAFM</sequence>
<dbReference type="EMBL" id="LAZR01000143">
    <property type="protein sequence ID" value="KKN86829.1"/>
    <property type="molecule type" value="Genomic_DNA"/>
</dbReference>
<feature type="compositionally biased region" description="Basic and acidic residues" evidence="1">
    <location>
        <begin position="67"/>
        <end position="81"/>
    </location>
</feature>
<dbReference type="Gene3D" id="3.40.960.10">
    <property type="entry name" value="VSR Endonuclease"/>
    <property type="match status" value="1"/>
</dbReference>
<evidence type="ECO:0008006" key="3">
    <source>
        <dbReference type="Google" id="ProtNLM"/>
    </source>
</evidence>
<dbReference type="InterPro" id="IPR011335">
    <property type="entry name" value="Restrct_endonuc-II-like"/>
</dbReference>
<gene>
    <name evidence="2" type="ORF">LCGC14_0263880</name>
</gene>
<dbReference type="AlphaFoldDB" id="A0A0F9U5G1"/>
<proteinExistence type="predicted"/>
<name>A0A0F9U5G1_9ZZZZ</name>
<dbReference type="SUPFAM" id="SSF52980">
    <property type="entry name" value="Restriction endonuclease-like"/>
    <property type="match status" value="1"/>
</dbReference>
<protein>
    <recommendedName>
        <fullName evidence="3">DUF559 domain-containing protein</fullName>
    </recommendedName>
</protein>
<feature type="region of interest" description="Disordered" evidence="1">
    <location>
        <begin position="67"/>
        <end position="94"/>
    </location>
</feature>
<accession>A0A0F9U5G1</accession>
<evidence type="ECO:0000313" key="2">
    <source>
        <dbReference type="EMBL" id="KKN86829.1"/>
    </source>
</evidence>
<reference evidence="2" key="1">
    <citation type="journal article" date="2015" name="Nature">
        <title>Complex archaea that bridge the gap between prokaryotes and eukaryotes.</title>
        <authorList>
            <person name="Spang A."/>
            <person name="Saw J.H."/>
            <person name="Jorgensen S.L."/>
            <person name="Zaremba-Niedzwiedzka K."/>
            <person name="Martijn J."/>
            <person name="Lind A.E."/>
            <person name="van Eijk R."/>
            <person name="Schleper C."/>
            <person name="Guy L."/>
            <person name="Ettema T.J."/>
        </authorList>
    </citation>
    <scope>NUCLEOTIDE SEQUENCE</scope>
</reference>
<evidence type="ECO:0000256" key="1">
    <source>
        <dbReference type="SAM" id="MobiDB-lite"/>
    </source>
</evidence>
<organism evidence="2">
    <name type="scientific">marine sediment metagenome</name>
    <dbReference type="NCBI Taxonomy" id="412755"/>
    <lineage>
        <taxon>unclassified sequences</taxon>
        <taxon>metagenomes</taxon>
        <taxon>ecological metagenomes</taxon>
    </lineage>
</organism>
<comment type="caution">
    <text evidence="2">The sequence shown here is derived from an EMBL/GenBank/DDBJ whole genome shotgun (WGS) entry which is preliminary data.</text>
</comment>